<gene>
    <name evidence="13 16" type="primary">pheT</name>
    <name evidence="16" type="ORF">EC9_13300</name>
</gene>
<dbReference type="EMBL" id="CP036261">
    <property type="protein sequence ID" value="QDS87153.1"/>
    <property type="molecule type" value="Genomic_DNA"/>
</dbReference>
<feature type="domain" description="FDX-ACB" evidence="14">
    <location>
        <begin position="578"/>
        <end position="672"/>
    </location>
</feature>
<evidence type="ECO:0000256" key="8">
    <source>
        <dbReference type="ARBA" id="ARBA00022840"/>
    </source>
</evidence>
<evidence type="ECO:0000256" key="4">
    <source>
        <dbReference type="ARBA" id="ARBA00022490"/>
    </source>
</evidence>
<comment type="catalytic activity">
    <reaction evidence="12 13">
        <text>tRNA(Phe) + L-phenylalanine + ATP = L-phenylalanyl-tRNA(Phe) + AMP + diphosphate + H(+)</text>
        <dbReference type="Rhea" id="RHEA:19413"/>
        <dbReference type="Rhea" id="RHEA-COMP:9668"/>
        <dbReference type="Rhea" id="RHEA-COMP:9699"/>
        <dbReference type="ChEBI" id="CHEBI:15378"/>
        <dbReference type="ChEBI" id="CHEBI:30616"/>
        <dbReference type="ChEBI" id="CHEBI:33019"/>
        <dbReference type="ChEBI" id="CHEBI:58095"/>
        <dbReference type="ChEBI" id="CHEBI:78442"/>
        <dbReference type="ChEBI" id="CHEBI:78531"/>
        <dbReference type="ChEBI" id="CHEBI:456215"/>
        <dbReference type="EC" id="6.1.1.20"/>
    </reaction>
</comment>
<dbReference type="SUPFAM" id="SSF46955">
    <property type="entry name" value="Putative DNA-binding domain"/>
    <property type="match status" value="2"/>
</dbReference>
<keyword evidence="17" id="KW-1185">Reference proteome</keyword>
<dbReference type="GO" id="GO:0005524">
    <property type="term" value="F:ATP binding"/>
    <property type="evidence" value="ECO:0007669"/>
    <property type="project" value="UniProtKB-UniRule"/>
</dbReference>
<feature type="domain" description="B5" evidence="15">
    <location>
        <begin position="288"/>
        <end position="364"/>
    </location>
</feature>
<evidence type="ECO:0000256" key="2">
    <source>
        <dbReference type="ARBA" id="ARBA00008653"/>
    </source>
</evidence>
<dbReference type="Gene3D" id="3.30.70.380">
    <property type="entry name" value="Ferrodoxin-fold anticodon-binding domain"/>
    <property type="match status" value="1"/>
</dbReference>
<dbReference type="HAMAP" id="MF_00283">
    <property type="entry name" value="Phe_tRNA_synth_beta1"/>
    <property type="match status" value="1"/>
</dbReference>
<dbReference type="Pfam" id="PF03147">
    <property type="entry name" value="FDX-ACB"/>
    <property type="match status" value="1"/>
</dbReference>
<evidence type="ECO:0000256" key="5">
    <source>
        <dbReference type="ARBA" id="ARBA00022598"/>
    </source>
</evidence>
<evidence type="ECO:0000256" key="13">
    <source>
        <dbReference type="HAMAP-Rule" id="MF_00283"/>
    </source>
</evidence>
<keyword evidence="10 13" id="KW-0648">Protein biosynthesis</keyword>
<dbReference type="GO" id="GO:0000287">
    <property type="term" value="F:magnesium ion binding"/>
    <property type="evidence" value="ECO:0007669"/>
    <property type="project" value="UniProtKB-UniRule"/>
</dbReference>
<evidence type="ECO:0000313" key="16">
    <source>
        <dbReference type="EMBL" id="QDS87153.1"/>
    </source>
</evidence>
<dbReference type="Proteomes" id="UP000319557">
    <property type="component" value="Chromosome"/>
</dbReference>
<evidence type="ECO:0000256" key="1">
    <source>
        <dbReference type="ARBA" id="ARBA00004496"/>
    </source>
</evidence>
<dbReference type="RefSeq" id="WP_145343336.1">
    <property type="nucleotide sequence ID" value="NZ_CP036261.1"/>
</dbReference>
<dbReference type="PROSITE" id="PS51483">
    <property type="entry name" value="B5"/>
    <property type="match status" value="1"/>
</dbReference>
<dbReference type="NCBIfam" id="TIGR00472">
    <property type="entry name" value="pheT_bact"/>
    <property type="match status" value="1"/>
</dbReference>
<dbReference type="InterPro" id="IPR045864">
    <property type="entry name" value="aa-tRNA-synth_II/BPL/LPL"/>
</dbReference>
<feature type="binding site" evidence="13">
    <location>
        <position position="342"/>
    </location>
    <ligand>
        <name>Mg(2+)</name>
        <dbReference type="ChEBI" id="CHEBI:18420"/>
        <note>shared with alpha subunit</note>
    </ligand>
</feature>
<dbReference type="SUPFAM" id="SSF54991">
    <property type="entry name" value="Anticodon-binding domain of PheRS"/>
    <property type="match status" value="1"/>
</dbReference>
<dbReference type="InterPro" id="IPR045060">
    <property type="entry name" value="Phe-tRNA-ligase_IIc_bsu"/>
</dbReference>
<dbReference type="Pfam" id="PF17759">
    <property type="entry name" value="tRNA_synthFbeta"/>
    <property type="match status" value="1"/>
</dbReference>
<dbReference type="FunFam" id="3.30.56.10:FF:000002">
    <property type="entry name" value="Phenylalanine--tRNA ligase beta subunit"/>
    <property type="match status" value="1"/>
</dbReference>
<accession>A0A517LX03</accession>
<evidence type="ECO:0000259" key="14">
    <source>
        <dbReference type="PROSITE" id="PS51447"/>
    </source>
</evidence>
<evidence type="ECO:0000256" key="3">
    <source>
        <dbReference type="ARBA" id="ARBA00011209"/>
    </source>
</evidence>
<dbReference type="GO" id="GO:0006432">
    <property type="term" value="P:phenylalanyl-tRNA aminoacylation"/>
    <property type="evidence" value="ECO:0007669"/>
    <property type="project" value="UniProtKB-UniRule"/>
</dbReference>
<dbReference type="Gene3D" id="3.30.930.10">
    <property type="entry name" value="Bira Bifunctional Protein, Domain 2"/>
    <property type="match status" value="1"/>
</dbReference>
<dbReference type="SUPFAM" id="SSF55681">
    <property type="entry name" value="Class II aaRS and biotin synthetases"/>
    <property type="match status" value="1"/>
</dbReference>
<dbReference type="EC" id="6.1.1.20" evidence="13"/>
<feature type="binding site" evidence="13">
    <location>
        <position position="352"/>
    </location>
    <ligand>
        <name>Mg(2+)</name>
        <dbReference type="ChEBI" id="CHEBI:18420"/>
        <note>shared with alpha subunit</note>
    </ligand>
</feature>
<dbReference type="InterPro" id="IPR020825">
    <property type="entry name" value="Phe-tRNA_synthase-like_B3/B4"/>
</dbReference>
<keyword evidence="6 13" id="KW-0479">Metal-binding</keyword>
<keyword evidence="5 13" id="KW-0436">Ligase</keyword>
<comment type="cofactor">
    <cofactor evidence="13">
        <name>Mg(2+)</name>
        <dbReference type="ChEBI" id="CHEBI:18420"/>
    </cofactor>
    <text evidence="13">Binds 2 magnesium ions per tetramer.</text>
</comment>
<reference evidence="16 17" key="1">
    <citation type="submission" date="2019-02" db="EMBL/GenBank/DDBJ databases">
        <title>Deep-cultivation of Planctomycetes and their phenomic and genomic characterization uncovers novel biology.</title>
        <authorList>
            <person name="Wiegand S."/>
            <person name="Jogler M."/>
            <person name="Boedeker C."/>
            <person name="Pinto D."/>
            <person name="Vollmers J."/>
            <person name="Rivas-Marin E."/>
            <person name="Kohn T."/>
            <person name="Peeters S.H."/>
            <person name="Heuer A."/>
            <person name="Rast P."/>
            <person name="Oberbeckmann S."/>
            <person name="Bunk B."/>
            <person name="Jeske O."/>
            <person name="Meyerdierks A."/>
            <person name="Storesund J.E."/>
            <person name="Kallscheuer N."/>
            <person name="Luecker S."/>
            <person name="Lage O.M."/>
            <person name="Pohl T."/>
            <person name="Merkel B.J."/>
            <person name="Hornburger P."/>
            <person name="Mueller R.-W."/>
            <person name="Bruemmer F."/>
            <person name="Labrenz M."/>
            <person name="Spormann A.M."/>
            <person name="Op den Camp H."/>
            <person name="Overmann J."/>
            <person name="Amann R."/>
            <person name="Jetten M.S.M."/>
            <person name="Mascher T."/>
            <person name="Medema M.H."/>
            <person name="Devos D.P."/>
            <person name="Kaster A.-K."/>
            <person name="Ovreas L."/>
            <person name="Rohde M."/>
            <person name="Galperin M.Y."/>
            <person name="Jogler C."/>
        </authorList>
    </citation>
    <scope>NUCLEOTIDE SEQUENCE [LARGE SCALE GENOMIC DNA]</scope>
    <source>
        <strain evidence="16 17">EC9</strain>
    </source>
</reference>
<dbReference type="InterPro" id="IPR041616">
    <property type="entry name" value="PheRS_beta_core"/>
</dbReference>
<dbReference type="PANTHER" id="PTHR10947:SF0">
    <property type="entry name" value="PHENYLALANINE--TRNA LIGASE BETA SUBUNIT"/>
    <property type="match status" value="1"/>
</dbReference>
<sequence>MLVSWNWLRRYVDLPMTEPELSERLSMTGLNHEGTEVVDGETVIDLEVTSNRGDCLGHIGVAREISVLYELPLCKPQPEPAEGSGKASDSIRVTNVFSDACPRYTARVIRGVKVGPSPDWLAEALRAVGIGSVNNVVDITNFVLMECGQPLHAFDLAKLAGDEIVVRPARPEEEIEAIDHKTYTLDPEMCVIADRDRAVAVAGVMGGASTEVTESTTDLLIESAVFTPLSVRRTARKLKLHSPSSFRFERRVDPQGVDWASRRCCELILEIAGGTLEQGVVDTEPELPTPTNVCLRLAQVERVLGVKVPDDEIRKILTALGCDEQTADVDKIHTCPPSWRHDLTREIDLIEEIARIYGYEKIPDDSPIPVAASQKRPFDEAVSKIRDVLVGSGISEAMTPSVVPADVDELVSPWTDRQPLTTETALLKGAKTLRRSILPSLLDSRHANQAASGADAELFEVAHIYVPPAEVDGLPEEQYCVAGVSGQDFYQVKGIVETLLRRLGIAAVPDVRQVEVHGLDKAWSIELTIAGELIGYVGQLCPDVQKSLKLEKATTCFELNLDAMLAAAHLVPQFRSVSPFPSVSRDLNLVVDEAIRWVDLAASVRAAVGPVLADLKYVETYRDPAKDGEGKKRILMSIDLQSPDSTLTNAQADAIRGDVVDRCNADHGAVLLG</sequence>
<dbReference type="InterPro" id="IPR005121">
    <property type="entry name" value="Fdx_antiC-bd"/>
</dbReference>
<name>A0A517LX03_9BACT</name>
<dbReference type="GO" id="GO:0004826">
    <property type="term" value="F:phenylalanine-tRNA ligase activity"/>
    <property type="evidence" value="ECO:0007669"/>
    <property type="project" value="UniProtKB-UniRule"/>
</dbReference>
<dbReference type="GO" id="GO:0003723">
    <property type="term" value="F:RNA binding"/>
    <property type="evidence" value="ECO:0007669"/>
    <property type="project" value="InterPro"/>
</dbReference>
<dbReference type="SMART" id="SM00896">
    <property type="entry name" value="FDX-ACB"/>
    <property type="match status" value="1"/>
</dbReference>
<comment type="subcellular location">
    <subcellularLocation>
        <location evidence="1 13">Cytoplasm</location>
    </subcellularLocation>
</comment>
<proteinExistence type="inferred from homology"/>
<evidence type="ECO:0000256" key="12">
    <source>
        <dbReference type="ARBA" id="ARBA00049255"/>
    </source>
</evidence>
<keyword evidence="11 13" id="KW-0030">Aminoacyl-tRNA synthetase</keyword>
<dbReference type="FunFam" id="3.50.40.10:FF:000001">
    <property type="entry name" value="Phenylalanine--tRNA ligase beta subunit"/>
    <property type="match status" value="1"/>
</dbReference>
<dbReference type="InterPro" id="IPR004532">
    <property type="entry name" value="Phe-tRNA-ligase_IIc_bsu_bact"/>
</dbReference>
<evidence type="ECO:0000259" key="15">
    <source>
        <dbReference type="PROSITE" id="PS51483"/>
    </source>
</evidence>
<organism evidence="16 17">
    <name type="scientific">Rosistilla ulvae</name>
    <dbReference type="NCBI Taxonomy" id="1930277"/>
    <lineage>
        <taxon>Bacteria</taxon>
        <taxon>Pseudomonadati</taxon>
        <taxon>Planctomycetota</taxon>
        <taxon>Planctomycetia</taxon>
        <taxon>Pirellulales</taxon>
        <taxon>Pirellulaceae</taxon>
        <taxon>Rosistilla</taxon>
    </lineage>
</organism>
<keyword evidence="7 13" id="KW-0547">Nucleotide-binding</keyword>
<dbReference type="FunFam" id="3.30.56.10:FF:000001">
    <property type="entry name" value="Phenylalanine--tRNA ligase beta subunit"/>
    <property type="match status" value="1"/>
</dbReference>
<dbReference type="PANTHER" id="PTHR10947">
    <property type="entry name" value="PHENYLALANYL-TRNA SYNTHETASE BETA CHAIN AND LEUCINE-RICH REPEAT-CONTAINING PROTEIN 47"/>
    <property type="match status" value="1"/>
</dbReference>
<dbReference type="InterPro" id="IPR036690">
    <property type="entry name" value="Fdx_antiC-bd_sf"/>
</dbReference>
<dbReference type="SMART" id="SM00874">
    <property type="entry name" value="B5"/>
    <property type="match status" value="1"/>
</dbReference>
<keyword evidence="8 13" id="KW-0067">ATP-binding</keyword>
<protein>
    <recommendedName>
        <fullName evidence="13">Phenylalanine--tRNA ligase beta subunit</fullName>
        <ecNumber evidence="13">6.1.1.20</ecNumber>
    </recommendedName>
    <alternativeName>
        <fullName evidence="13">Phenylalanyl-tRNA synthetase beta subunit</fullName>
        <shortName evidence="13">PheRS</shortName>
    </alternativeName>
</protein>
<dbReference type="PROSITE" id="PS51447">
    <property type="entry name" value="FDX_ACB"/>
    <property type="match status" value="1"/>
</dbReference>
<dbReference type="Pfam" id="PF03484">
    <property type="entry name" value="B5"/>
    <property type="match status" value="1"/>
</dbReference>
<dbReference type="InterPro" id="IPR005147">
    <property type="entry name" value="tRNA_synthase_B5-dom"/>
</dbReference>
<evidence type="ECO:0000256" key="10">
    <source>
        <dbReference type="ARBA" id="ARBA00022917"/>
    </source>
</evidence>
<dbReference type="InterPro" id="IPR005146">
    <property type="entry name" value="B3/B4_tRNA-bd"/>
</dbReference>
<dbReference type="SMART" id="SM00873">
    <property type="entry name" value="B3_4"/>
    <property type="match status" value="1"/>
</dbReference>
<dbReference type="InterPro" id="IPR009061">
    <property type="entry name" value="DNA-bd_dom_put_sf"/>
</dbReference>
<comment type="subunit">
    <text evidence="3 13">Tetramer of two alpha and two beta subunits.</text>
</comment>
<dbReference type="GO" id="GO:0009328">
    <property type="term" value="C:phenylalanine-tRNA ligase complex"/>
    <property type="evidence" value="ECO:0007669"/>
    <property type="project" value="TreeGrafter"/>
</dbReference>
<dbReference type="AlphaFoldDB" id="A0A517LX03"/>
<dbReference type="Pfam" id="PF03483">
    <property type="entry name" value="B3_4"/>
    <property type="match status" value="1"/>
</dbReference>
<feature type="binding site" evidence="13">
    <location>
        <position position="348"/>
    </location>
    <ligand>
        <name>Mg(2+)</name>
        <dbReference type="ChEBI" id="CHEBI:18420"/>
        <note>shared with alpha subunit</note>
    </ligand>
</feature>
<evidence type="ECO:0000256" key="6">
    <source>
        <dbReference type="ARBA" id="ARBA00022723"/>
    </source>
</evidence>
<keyword evidence="9 13" id="KW-0460">Magnesium</keyword>
<dbReference type="KEGG" id="ruv:EC9_13300"/>
<dbReference type="Gene3D" id="3.30.56.10">
    <property type="match status" value="2"/>
</dbReference>
<feature type="binding site" evidence="13">
    <location>
        <position position="351"/>
    </location>
    <ligand>
        <name>Mg(2+)</name>
        <dbReference type="ChEBI" id="CHEBI:18420"/>
        <note>shared with alpha subunit</note>
    </ligand>
</feature>
<dbReference type="OrthoDB" id="9805455at2"/>
<comment type="similarity">
    <text evidence="2 13">Belongs to the phenylalanyl-tRNA synthetase beta subunit family. Type 1 subfamily.</text>
</comment>
<evidence type="ECO:0000256" key="7">
    <source>
        <dbReference type="ARBA" id="ARBA00022741"/>
    </source>
</evidence>
<keyword evidence="4 13" id="KW-0963">Cytoplasm</keyword>
<dbReference type="SUPFAM" id="SSF56037">
    <property type="entry name" value="PheT/TilS domain"/>
    <property type="match status" value="1"/>
</dbReference>
<evidence type="ECO:0000256" key="11">
    <source>
        <dbReference type="ARBA" id="ARBA00023146"/>
    </source>
</evidence>
<evidence type="ECO:0000313" key="17">
    <source>
        <dbReference type="Proteomes" id="UP000319557"/>
    </source>
</evidence>
<dbReference type="Gene3D" id="3.50.40.10">
    <property type="entry name" value="Phenylalanyl-trna Synthetase, Chain B, domain 3"/>
    <property type="match status" value="1"/>
</dbReference>
<evidence type="ECO:0000256" key="9">
    <source>
        <dbReference type="ARBA" id="ARBA00022842"/>
    </source>
</evidence>